<accession>A0ABY1RE91</accession>
<reference evidence="2 3" key="1">
    <citation type="submission" date="2017-04" db="EMBL/GenBank/DDBJ databases">
        <authorList>
            <person name="Varghese N."/>
            <person name="Submissions S."/>
        </authorList>
    </citation>
    <scope>NUCLEOTIDE SEQUENCE [LARGE SCALE GENOMIC DNA]</scope>
    <source>
        <strain evidence="2 3">VKM Ac-1784</strain>
    </source>
</reference>
<protein>
    <submittedName>
        <fullName evidence="2">Ribosomal protein S12 methylthiotransferase accessory factor</fullName>
    </submittedName>
</protein>
<organism evidence="2 3">
    <name type="scientific">Plantibacter elymi</name>
    <name type="common">nom. nud.</name>
    <dbReference type="NCBI Taxonomy" id="199708"/>
    <lineage>
        <taxon>Bacteria</taxon>
        <taxon>Bacillati</taxon>
        <taxon>Actinomycetota</taxon>
        <taxon>Actinomycetes</taxon>
        <taxon>Micrococcales</taxon>
        <taxon>Microbacteriaceae</taxon>
        <taxon>Plantibacter</taxon>
    </lineage>
</organism>
<dbReference type="InterPro" id="IPR027624">
    <property type="entry name" value="TOMM_cyclo_SagD"/>
</dbReference>
<dbReference type="Pfam" id="PF02624">
    <property type="entry name" value="YcaO"/>
    <property type="match status" value="1"/>
</dbReference>
<evidence type="ECO:0000313" key="2">
    <source>
        <dbReference type="EMBL" id="SMQ71226.1"/>
    </source>
</evidence>
<dbReference type="PANTHER" id="PTHR37809">
    <property type="entry name" value="RIBOSOMAL PROTEIN S12 METHYLTHIOTRANSFERASE ACCESSORY FACTOR YCAO"/>
    <property type="match status" value="1"/>
</dbReference>
<sequence length="448" mass="48898">MIDVDRLIDPRTGILTSTQAQPPSVDDPSFWRSHGATVAHTERFAAWRADGFGFGASLGDLDAARGAAIGEAVERYCGNAVPADLTYCSWDDHARRGEDALDPQTLALYTPEQYQLPGFPFTPFTRDLPVRWARGRDVRTGGEVWVPASLVYLETRASNRPGERSTHSLMYSGIAAGQDRASAETGAIDELIERDATTVWWASGASTHELDDGGVVRGMLGKTCLDVRLLHIPTDLPGRVVAAVIEDGDPEQDGLFAFGSACRSDPRSAARKAVMEALGLHRITRQLLDPESEVWRAMRADAIEAHVFLPYRADRSYRDAVPEDFSTLSDLPSIAQLYLDPRMASAALPRLRPDRRHDLGSLTPITGDRVAMLTDRGVRMISVDVTTEDIRSCGLVVVRVVAAGLVGNGPPAFPLRGSDRYLRLPRALGWDRQPASTTELTHLPLPLA</sequence>
<feature type="domain" description="YcaO" evidence="1">
    <location>
        <begin position="53"/>
        <end position="448"/>
    </location>
</feature>
<keyword evidence="2" id="KW-0689">Ribosomal protein</keyword>
<dbReference type="NCBIfam" id="TIGR03604">
    <property type="entry name" value="TOMM_cyclo_SagD"/>
    <property type="match status" value="1"/>
</dbReference>
<dbReference type="Gene3D" id="3.30.1330.230">
    <property type="match status" value="1"/>
</dbReference>
<keyword evidence="3" id="KW-1185">Reference proteome</keyword>
<proteinExistence type="predicted"/>
<keyword evidence="2" id="KW-0687">Ribonucleoprotein</keyword>
<dbReference type="Proteomes" id="UP000194464">
    <property type="component" value="Unassembled WGS sequence"/>
</dbReference>
<dbReference type="GO" id="GO:0005840">
    <property type="term" value="C:ribosome"/>
    <property type="evidence" value="ECO:0007669"/>
    <property type="project" value="UniProtKB-KW"/>
</dbReference>
<dbReference type="RefSeq" id="WP_086474256.1">
    <property type="nucleotide sequence ID" value="NZ_FXWJ01000003.1"/>
</dbReference>
<dbReference type="InterPro" id="IPR003776">
    <property type="entry name" value="YcaO-like_dom"/>
</dbReference>
<comment type="caution">
    <text evidence="2">The sequence shown here is derived from an EMBL/GenBank/DDBJ whole genome shotgun (WGS) entry which is preliminary data.</text>
</comment>
<gene>
    <name evidence="2" type="ORF">SAMN06295909_2497</name>
</gene>
<dbReference type="PROSITE" id="PS51664">
    <property type="entry name" value="YCAO"/>
    <property type="match status" value="1"/>
</dbReference>
<evidence type="ECO:0000259" key="1">
    <source>
        <dbReference type="PROSITE" id="PS51664"/>
    </source>
</evidence>
<dbReference type="Gene3D" id="3.30.40.250">
    <property type="match status" value="1"/>
</dbReference>
<name>A0ABY1RE91_9MICO</name>
<evidence type="ECO:0000313" key="3">
    <source>
        <dbReference type="Proteomes" id="UP000194464"/>
    </source>
</evidence>
<dbReference type="PANTHER" id="PTHR37809:SF1">
    <property type="entry name" value="RIBOSOMAL PROTEIN S12 METHYLTHIOTRANSFERASE ACCESSORY FACTOR YCAO"/>
    <property type="match status" value="1"/>
</dbReference>
<dbReference type="EMBL" id="FXWJ01000003">
    <property type="protein sequence ID" value="SMQ71226.1"/>
    <property type="molecule type" value="Genomic_DNA"/>
</dbReference>
<dbReference type="Gene3D" id="3.30.160.660">
    <property type="match status" value="1"/>
</dbReference>